<gene>
    <name evidence="4" type="ORF">ACFSTG_00870</name>
</gene>
<dbReference type="SUPFAM" id="SSF116726">
    <property type="entry name" value="TrkA C-terminal domain-like"/>
    <property type="match status" value="1"/>
</dbReference>
<keyword evidence="4" id="KW-0406">Ion transport</keyword>
<dbReference type="Proteomes" id="UP001597468">
    <property type="component" value="Unassembled WGS sequence"/>
</dbReference>
<accession>A0ABW5IS50</accession>
<keyword evidence="2" id="KW-0472">Membrane</keyword>
<reference evidence="5" key="1">
    <citation type="journal article" date="2019" name="Int. J. Syst. Evol. Microbiol.">
        <title>The Global Catalogue of Microorganisms (GCM) 10K type strain sequencing project: providing services to taxonomists for standard genome sequencing and annotation.</title>
        <authorList>
            <consortium name="The Broad Institute Genomics Platform"/>
            <consortium name="The Broad Institute Genome Sequencing Center for Infectious Disease"/>
            <person name="Wu L."/>
            <person name="Ma J."/>
        </authorList>
    </citation>
    <scope>NUCLEOTIDE SEQUENCE [LARGE SCALE GENOMIC DNA]</scope>
    <source>
        <strain evidence="5">KCTC 42585</strain>
    </source>
</reference>
<evidence type="ECO:0000256" key="2">
    <source>
        <dbReference type="SAM" id="Phobius"/>
    </source>
</evidence>
<dbReference type="Pfam" id="PF02080">
    <property type="entry name" value="TrkA_C"/>
    <property type="match status" value="1"/>
</dbReference>
<feature type="region of interest" description="Disordered" evidence="1">
    <location>
        <begin position="221"/>
        <end position="252"/>
    </location>
</feature>
<dbReference type="PROSITE" id="PS51202">
    <property type="entry name" value="RCK_C"/>
    <property type="match status" value="1"/>
</dbReference>
<comment type="caution">
    <text evidence="4">The sequence shown here is derived from an EMBL/GenBank/DDBJ whole genome shotgun (WGS) entry which is preliminary data.</text>
</comment>
<dbReference type="GO" id="GO:0034220">
    <property type="term" value="P:monoatomic ion transmembrane transport"/>
    <property type="evidence" value="ECO:0007669"/>
    <property type="project" value="UniProtKB-KW"/>
</dbReference>
<sequence length="252" mass="28248">MTAIISLLVIITLSILATRIGTIAFIHTGLSKDAAKFQARSAYLGVGFTTKESELVVNDPVRRKILTVLIFLGNAGIITTISSVIFSFISIEESGFFSTEIIVLFSGLLLLIALSRSKFIDRKLSTLIDKALSRYTYLDVKDYYSLLHLEENYRVSEIKVKKEDWLTNKTLKKLELDAEGVRVLGVRRLNGNYIGAPKGDTEIKEGDVIILYGKTETLQSLEKRKEGSSGDVEHNNAVTEQKRRELKEKQED</sequence>
<organism evidence="4 5">
    <name type="scientific">Salinimicrobium flavum</name>
    <dbReference type="NCBI Taxonomy" id="1737065"/>
    <lineage>
        <taxon>Bacteria</taxon>
        <taxon>Pseudomonadati</taxon>
        <taxon>Bacteroidota</taxon>
        <taxon>Flavobacteriia</taxon>
        <taxon>Flavobacteriales</taxon>
        <taxon>Flavobacteriaceae</taxon>
        <taxon>Salinimicrobium</taxon>
    </lineage>
</organism>
<feature type="transmembrane region" description="Helical" evidence="2">
    <location>
        <begin position="6"/>
        <end position="30"/>
    </location>
</feature>
<keyword evidence="4" id="KW-0407">Ion channel</keyword>
<dbReference type="EMBL" id="JBHULT010000005">
    <property type="protein sequence ID" value="MFD2516436.1"/>
    <property type="molecule type" value="Genomic_DNA"/>
</dbReference>
<proteinExistence type="predicted"/>
<feature type="domain" description="RCK C-terminal" evidence="3">
    <location>
        <begin position="141"/>
        <end position="227"/>
    </location>
</feature>
<keyword evidence="5" id="KW-1185">Reference proteome</keyword>
<name>A0ABW5IS50_9FLAO</name>
<evidence type="ECO:0000256" key="1">
    <source>
        <dbReference type="SAM" id="MobiDB-lite"/>
    </source>
</evidence>
<keyword evidence="4" id="KW-0813">Transport</keyword>
<evidence type="ECO:0000313" key="4">
    <source>
        <dbReference type="EMBL" id="MFD2516436.1"/>
    </source>
</evidence>
<keyword evidence="2" id="KW-0812">Transmembrane</keyword>
<evidence type="ECO:0000313" key="5">
    <source>
        <dbReference type="Proteomes" id="UP001597468"/>
    </source>
</evidence>
<dbReference type="InterPro" id="IPR036721">
    <property type="entry name" value="RCK_C_sf"/>
</dbReference>
<evidence type="ECO:0000259" key="3">
    <source>
        <dbReference type="PROSITE" id="PS51202"/>
    </source>
</evidence>
<feature type="transmembrane region" description="Helical" evidence="2">
    <location>
        <begin position="65"/>
        <end position="89"/>
    </location>
</feature>
<keyword evidence="2" id="KW-1133">Transmembrane helix</keyword>
<protein>
    <submittedName>
        <fullName evidence="4">Potassium channel family protein</fullName>
    </submittedName>
</protein>
<dbReference type="InterPro" id="IPR006037">
    <property type="entry name" value="RCK_C"/>
</dbReference>
<dbReference type="RefSeq" id="WP_380747527.1">
    <property type="nucleotide sequence ID" value="NZ_JBHULT010000005.1"/>
</dbReference>
<dbReference type="Gene3D" id="3.30.70.1450">
    <property type="entry name" value="Regulator of K+ conductance, C-terminal domain"/>
    <property type="match status" value="1"/>
</dbReference>
<feature type="transmembrane region" description="Helical" evidence="2">
    <location>
        <begin position="95"/>
        <end position="114"/>
    </location>
</feature>